<dbReference type="Proteomes" id="UP000006028">
    <property type="component" value="Unassembled WGS sequence"/>
</dbReference>
<evidence type="ECO:0000313" key="1">
    <source>
        <dbReference type="EMBL" id="EFQ06347.1"/>
    </source>
</evidence>
<evidence type="ECO:0000313" key="2">
    <source>
        <dbReference type="Proteomes" id="UP000006028"/>
    </source>
</evidence>
<comment type="caution">
    <text evidence="1">The sequence shown here is derived from an EMBL/GenBank/DDBJ whole genome shotgun (WGS) entry which is preliminary data.</text>
</comment>
<dbReference type="STRING" id="748224.HMPREF9436_02201"/>
<protein>
    <submittedName>
        <fullName evidence="1">Uncharacterized protein</fullName>
    </submittedName>
</protein>
<organism evidence="1 2">
    <name type="scientific">Faecalibacterium cf. prausnitzii KLE1255</name>
    <dbReference type="NCBI Taxonomy" id="748224"/>
    <lineage>
        <taxon>Bacteria</taxon>
        <taxon>Bacillati</taxon>
        <taxon>Bacillota</taxon>
        <taxon>Clostridia</taxon>
        <taxon>Eubacteriales</taxon>
        <taxon>Oscillospiraceae</taxon>
        <taxon>Faecalibacterium</taxon>
    </lineage>
</organism>
<dbReference type="HOGENOM" id="CLU_2632809_0_0_9"/>
<sequence length="77" mass="9202">MPTFYKKVLHCCESTTFIVKSPNFDSIFRTFFTRKMQKRPDFPFILFLSNCSQTWYNNQVRYTAAFSALENGVFDYD</sequence>
<accession>E2ZKE8</accession>
<dbReference type="BioCyc" id="FCF748224-HMP:GTSS-1307-MONOMER"/>
<proteinExistence type="predicted"/>
<gene>
    <name evidence="1" type="ORF">HMPREF9436_02201</name>
</gene>
<reference evidence="1 2" key="1">
    <citation type="submission" date="2010-08" db="EMBL/GenBank/DDBJ databases">
        <authorList>
            <person name="Weinstock G."/>
            <person name="Sodergren E."/>
            <person name="Clifton S."/>
            <person name="Fulton L."/>
            <person name="Fulton B."/>
            <person name="Courtney L."/>
            <person name="Fronick C."/>
            <person name="Harrison M."/>
            <person name="Strong C."/>
            <person name="Farmer C."/>
            <person name="Delahaunty K."/>
            <person name="Markovic C."/>
            <person name="Hall O."/>
            <person name="Minx P."/>
            <person name="Tomlinson C."/>
            <person name="Mitreva M."/>
            <person name="Hou S."/>
            <person name="Chen J."/>
            <person name="Wollam A."/>
            <person name="Pepin K.H."/>
            <person name="Johnson M."/>
            <person name="Bhonagiri V."/>
            <person name="Zhang X."/>
            <person name="Suruliraj S."/>
            <person name="Warren W."/>
            <person name="Chinwalla A."/>
            <person name="Mardis E.R."/>
            <person name="Wilson R.K."/>
        </authorList>
    </citation>
    <scope>NUCLEOTIDE SEQUENCE [LARGE SCALE GENOMIC DNA]</scope>
    <source>
        <strain evidence="1 2">KLE1255</strain>
    </source>
</reference>
<name>E2ZKE8_9FIRM</name>
<dbReference type="EMBL" id="AECU01000172">
    <property type="protein sequence ID" value="EFQ06347.1"/>
    <property type="molecule type" value="Genomic_DNA"/>
</dbReference>
<dbReference type="AlphaFoldDB" id="E2ZKE8"/>